<dbReference type="AlphaFoldDB" id="A0A0A9HPM2"/>
<keyword evidence="1" id="KW-0472">Membrane</keyword>
<sequence>MRKHLFCRQQDCHRWPQMFSPLLLMTPSLWMKLLHHPHAMAILLVAVFYHVSTTTIFPYSLAKVMSD</sequence>
<keyword evidence="1" id="KW-0812">Transmembrane</keyword>
<protein>
    <submittedName>
        <fullName evidence="2">Uncharacterized protein</fullName>
    </submittedName>
</protein>
<evidence type="ECO:0000313" key="2">
    <source>
        <dbReference type="EMBL" id="JAE37794.1"/>
    </source>
</evidence>
<reference evidence="2" key="2">
    <citation type="journal article" date="2015" name="Data Brief">
        <title>Shoot transcriptome of the giant reed, Arundo donax.</title>
        <authorList>
            <person name="Barrero R.A."/>
            <person name="Guerrero F.D."/>
            <person name="Moolhuijzen P."/>
            <person name="Goolsby J.A."/>
            <person name="Tidwell J."/>
            <person name="Bellgard S.E."/>
            <person name="Bellgard M.I."/>
        </authorList>
    </citation>
    <scope>NUCLEOTIDE SEQUENCE</scope>
    <source>
        <tissue evidence="2">Shoot tissue taken approximately 20 cm above the soil surface</tissue>
    </source>
</reference>
<accession>A0A0A9HPM2</accession>
<proteinExistence type="predicted"/>
<reference evidence="2" key="1">
    <citation type="submission" date="2014-09" db="EMBL/GenBank/DDBJ databases">
        <authorList>
            <person name="Magalhaes I.L.F."/>
            <person name="Oliveira U."/>
            <person name="Santos F.R."/>
            <person name="Vidigal T.H.D.A."/>
            <person name="Brescovit A.D."/>
            <person name="Santos A.J."/>
        </authorList>
    </citation>
    <scope>NUCLEOTIDE SEQUENCE</scope>
    <source>
        <tissue evidence="2">Shoot tissue taken approximately 20 cm above the soil surface</tissue>
    </source>
</reference>
<keyword evidence="1" id="KW-1133">Transmembrane helix</keyword>
<dbReference type="EMBL" id="GBRH01160102">
    <property type="protein sequence ID" value="JAE37794.1"/>
    <property type="molecule type" value="Transcribed_RNA"/>
</dbReference>
<name>A0A0A9HPM2_ARUDO</name>
<feature type="transmembrane region" description="Helical" evidence="1">
    <location>
        <begin position="39"/>
        <end position="61"/>
    </location>
</feature>
<evidence type="ECO:0000256" key="1">
    <source>
        <dbReference type="SAM" id="Phobius"/>
    </source>
</evidence>
<organism evidence="2">
    <name type="scientific">Arundo donax</name>
    <name type="common">Giant reed</name>
    <name type="synonym">Donax arundinaceus</name>
    <dbReference type="NCBI Taxonomy" id="35708"/>
    <lineage>
        <taxon>Eukaryota</taxon>
        <taxon>Viridiplantae</taxon>
        <taxon>Streptophyta</taxon>
        <taxon>Embryophyta</taxon>
        <taxon>Tracheophyta</taxon>
        <taxon>Spermatophyta</taxon>
        <taxon>Magnoliopsida</taxon>
        <taxon>Liliopsida</taxon>
        <taxon>Poales</taxon>
        <taxon>Poaceae</taxon>
        <taxon>PACMAD clade</taxon>
        <taxon>Arundinoideae</taxon>
        <taxon>Arundineae</taxon>
        <taxon>Arundo</taxon>
    </lineage>
</organism>